<proteinExistence type="predicted"/>
<dbReference type="EMBL" id="RBPV01000422">
    <property type="protein sequence ID" value="RMO51980.1"/>
    <property type="molecule type" value="Genomic_DNA"/>
</dbReference>
<dbReference type="AlphaFoldDB" id="A0A3M3W3A0"/>
<protein>
    <submittedName>
        <fullName evidence="2">WavE lipopolysaccharide synthesis superfamily</fullName>
    </submittedName>
</protein>
<gene>
    <name evidence="2" type="ORF">ALQ39_102232</name>
    <name evidence="1" type="ORF">ALQ86_102015</name>
</gene>
<name>A0A3M3W3A0_PSEA0</name>
<accession>A0A3M3W3A0</accession>
<dbReference type="Pfam" id="PF07507">
    <property type="entry name" value="WavE"/>
    <property type="match status" value="1"/>
</dbReference>
<comment type="caution">
    <text evidence="2">The sequence shown here is derived from an EMBL/GenBank/DDBJ whole genome shotgun (WGS) entry which is preliminary data.</text>
</comment>
<evidence type="ECO:0000313" key="3">
    <source>
        <dbReference type="Proteomes" id="UP000272627"/>
    </source>
</evidence>
<sequence>MYLTDLFSSSSSIKVKNMPHLVAVDSRKISVVIQGPLYRNLSPQRNIFACIASVRTHLPHAEVIVSTWCHEDTSAVEADQLIMSDDPGAFVDDAGNQININRMLRSTLCGIQAASRPYVMKMRADHNLTSPALAVIGQSDDAEPGETKLFETPITTTTLYIRDPERLPMLFHISDLVQFGTRDAMLAMREQPLFERRTLFNDKPSRNPFGNFIGYTSARMVTEQALMLGVMRRKGIDARLGRPCEVGLSNLKLWDNVLRRNFRVLNHSEAGVDFPERFLTSRRVLSTLYKASAIEQLRGIDPKRYRLRIARIWLNQYLLTCLRPGWWVSFATIVLFSSSPTFAKRVRSYWRTLRKVAHAESYRI</sequence>
<dbReference type="EMBL" id="RBOA01000468">
    <property type="protein sequence ID" value="RML95327.1"/>
    <property type="molecule type" value="Genomic_DNA"/>
</dbReference>
<reference evidence="3 4" key="1">
    <citation type="submission" date="2018-08" db="EMBL/GenBank/DDBJ databases">
        <title>Recombination of ecologically and evolutionarily significant loci maintains genetic cohesion in the Pseudomonas syringae species complex.</title>
        <authorList>
            <person name="Dillon M."/>
            <person name="Thakur S."/>
            <person name="Almeida R.N.D."/>
            <person name="Weir B.S."/>
            <person name="Guttman D.S."/>
        </authorList>
    </citation>
    <scope>NUCLEOTIDE SEQUENCE [LARGE SCALE GENOMIC DNA]</scope>
    <source>
        <strain evidence="2 4">ICMP 4316</strain>
        <strain evidence="1 3">ICMP 8636</strain>
    </source>
</reference>
<dbReference type="Proteomes" id="UP000272627">
    <property type="component" value="Unassembled WGS sequence"/>
</dbReference>
<organism evidence="2 4">
    <name type="scientific">Pseudomonas amygdali pv. eriobotryae</name>
    <dbReference type="NCBI Taxonomy" id="129137"/>
    <lineage>
        <taxon>Bacteria</taxon>
        <taxon>Pseudomonadati</taxon>
        <taxon>Pseudomonadota</taxon>
        <taxon>Gammaproteobacteria</taxon>
        <taxon>Pseudomonadales</taxon>
        <taxon>Pseudomonadaceae</taxon>
        <taxon>Pseudomonas</taxon>
        <taxon>Pseudomonas amygdali</taxon>
    </lineage>
</organism>
<evidence type="ECO:0000313" key="1">
    <source>
        <dbReference type="EMBL" id="RML95327.1"/>
    </source>
</evidence>
<evidence type="ECO:0000313" key="2">
    <source>
        <dbReference type="EMBL" id="RMO51980.1"/>
    </source>
</evidence>
<dbReference type="InterPro" id="IPR011122">
    <property type="entry name" value="WavE"/>
</dbReference>
<dbReference type="Proteomes" id="UP000275613">
    <property type="component" value="Unassembled WGS sequence"/>
</dbReference>
<evidence type="ECO:0000313" key="4">
    <source>
        <dbReference type="Proteomes" id="UP000275613"/>
    </source>
</evidence>